<evidence type="ECO:0000313" key="1">
    <source>
        <dbReference type="EMBL" id="RRT41175.1"/>
    </source>
</evidence>
<name>A0A426XP28_ENSVE</name>
<proteinExistence type="predicted"/>
<comment type="caution">
    <text evidence="1">The sequence shown here is derived from an EMBL/GenBank/DDBJ whole genome shotgun (WGS) entry which is preliminary data.</text>
</comment>
<reference evidence="1 2" key="1">
    <citation type="journal article" date="2014" name="Agronomy (Basel)">
        <title>A Draft Genome Sequence for Ensete ventricosum, the Drought-Tolerant Tree Against Hunger.</title>
        <authorList>
            <person name="Harrison J."/>
            <person name="Moore K.A."/>
            <person name="Paszkiewicz K."/>
            <person name="Jones T."/>
            <person name="Grant M."/>
            <person name="Ambacheew D."/>
            <person name="Muzemil S."/>
            <person name="Studholme D.J."/>
        </authorList>
    </citation>
    <scope>NUCLEOTIDE SEQUENCE [LARGE SCALE GENOMIC DNA]</scope>
</reference>
<dbReference type="AlphaFoldDB" id="A0A426XP28"/>
<dbReference type="EMBL" id="AMZH03018790">
    <property type="protein sequence ID" value="RRT41175.1"/>
    <property type="molecule type" value="Genomic_DNA"/>
</dbReference>
<dbReference type="Proteomes" id="UP000287651">
    <property type="component" value="Unassembled WGS sequence"/>
</dbReference>
<organism evidence="1 2">
    <name type="scientific">Ensete ventricosum</name>
    <name type="common">Abyssinian banana</name>
    <name type="synonym">Musa ensete</name>
    <dbReference type="NCBI Taxonomy" id="4639"/>
    <lineage>
        <taxon>Eukaryota</taxon>
        <taxon>Viridiplantae</taxon>
        <taxon>Streptophyta</taxon>
        <taxon>Embryophyta</taxon>
        <taxon>Tracheophyta</taxon>
        <taxon>Spermatophyta</taxon>
        <taxon>Magnoliopsida</taxon>
        <taxon>Liliopsida</taxon>
        <taxon>Zingiberales</taxon>
        <taxon>Musaceae</taxon>
        <taxon>Ensete</taxon>
    </lineage>
</organism>
<evidence type="ECO:0000313" key="2">
    <source>
        <dbReference type="Proteomes" id="UP000287651"/>
    </source>
</evidence>
<gene>
    <name evidence="1" type="ORF">B296_00022875</name>
</gene>
<accession>A0A426XP28</accession>
<protein>
    <submittedName>
        <fullName evidence="1">Uncharacterized protein</fullName>
    </submittedName>
</protein>
<sequence>MRFPVYVGLPPWSGDETTPLLSSSGFLGRSVYLTSRQPHVVRGTIGWSAVASALMCRPSPTVRGKGVLFAGQLLRLP</sequence>